<dbReference type="SUPFAM" id="SSF52980">
    <property type="entry name" value="Restriction endonuclease-like"/>
    <property type="match status" value="1"/>
</dbReference>
<keyword evidence="2" id="KW-0540">Nuclease</keyword>
<dbReference type="PANTHER" id="PTHR36558:SF1">
    <property type="entry name" value="RESTRICTION ENDONUCLEASE DOMAIN-CONTAINING PROTEIN-RELATED"/>
    <property type="match status" value="1"/>
</dbReference>
<evidence type="ECO:0000313" key="3">
    <source>
        <dbReference type="Proteomes" id="UP001523392"/>
    </source>
</evidence>
<comment type="caution">
    <text evidence="2">The sequence shown here is derived from an EMBL/GenBank/DDBJ whole genome shotgun (WGS) entry which is preliminary data.</text>
</comment>
<keyword evidence="2" id="KW-0378">Hydrolase</keyword>
<protein>
    <submittedName>
        <fullName evidence="2">Uma2 family endonuclease</fullName>
    </submittedName>
</protein>
<dbReference type="EMBL" id="JAFIRR010000030">
    <property type="protein sequence ID" value="MCO6415674.1"/>
    <property type="molecule type" value="Genomic_DNA"/>
</dbReference>
<dbReference type="InterPro" id="IPR012296">
    <property type="entry name" value="Nuclease_put_TT1808"/>
</dbReference>
<dbReference type="Proteomes" id="UP001523392">
    <property type="component" value="Unassembled WGS sequence"/>
</dbReference>
<dbReference type="Gene3D" id="3.90.1570.10">
    <property type="entry name" value="tt1808, chain A"/>
    <property type="match status" value="1"/>
</dbReference>
<name>A0ABT1D182_9PROT</name>
<gene>
    <name evidence="2" type="ORF">JYK14_05710</name>
</gene>
<proteinExistence type="predicted"/>
<accession>A0ABT1D182</accession>
<feature type="domain" description="Putative restriction endonuclease" evidence="1">
    <location>
        <begin position="12"/>
        <end position="172"/>
    </location>
</feature>
<reference evidence="2 3" key="1">
    <citation type="submission" date="2021-12" db="EMBL/GenBank/DDBJ databases">
        <title>Siccirubricoccus leaddurans sp. nov., a high concentration Zn2+ tolerance bacterium.</title>
        <authorList>
            <person name="Cao Y."/>
        </authorList>
    </citation>
    <scope>NUCLEOTIDE SEQUENCE [LARGE SCALE GENOMIC DNA]</scope>
    <source>
        <strain evidence="2 3">KC 17139</strain>
    </source>
</reference>
<keyword evidence="2" id="KW-0255">Endonuclease</keyword>
<dbReference type="GO" id="GO:0004519">
    <property type="term" value="F:endonuclease activity"/>
    <property type="evidence" value="ECO:0007669"/>
    <property type="project" value="UniProtKB-KW"/>
</dbReference>
<dbReference type="PANTHER" id="PTHR36558">
    <property type="entry name" value="GLR1098 PROTEIN"/>
    <property type="match status" value="1"/>
</dbReference>
<dbReference type="Pfam" id="PF05685">
    <property type="entry name" value="Uma2"/>
    <property type="match status" value="1"/>
</dbReference>
<keyword evidence="3" id="KW-1185">Reference proteome</keyword>
<evidence type="ECO:0000259" key="1">
    <source>
        <dbReference type="Pfam" id="PF05685"/>
    </source>
</evidence>
<organism evidence="2 3">
    <name type="scientific">Siccirubricoccus soli</name>
    <dbReference type="NCBI Taxonomy" id="2899147"/>
    <lineage>
        <taxon>Bacteria</taxon>
        <taxon>Pseudomonadati</taxon>
        <taxon>Pseudomonadota</taxon>
        <taxon>Alphaproteobacteria</taxon>
        <taxon>Acetobacterales</taxon>
        <taxon>Roseomonadaceae</taxon>
        <taxon>Siccirubricoccus</taxon>
    </lineage>
</organism>
<dbReference type="RefSeq" id="WP_252952271.1">
    <property type="nucleotide sequence ID" value="NZ_JAFIRR010000030.1"/>
</dbReference>
<dbReference type="InterPro" id="IPR008538">
    <property type="entry name" value="Uma2"/>
</dbReference>
<sequence>MNIALRRPMGLAEFLAWEERQERKWEYDGFAPVAMVGVTVAHALIRGNLTTALRNRLRGTPCRFYGPELKVQVAGSIRYPDGFVACSPAAANDRVLHDPVVLFEILSPGTQAMDRIVKAREYRDTPSAMRYVMLEQDRPAATIHAREGDRWMVSILVAGETLELPEIGISLPLEELYEEVPFPPPAEEDAAEA</sequence>
<evidence type="ECO:0000313" key="2">
    <source>
        <dbReference type="EMBL" id="MCO6415674.1"/>
    </source>
</evidence>
<dbReference type="CDD" id="cd06260">
    <property type="entry name" value="DUF820-like"/>
    <property type="match status" value="1"/>
</dbReference>
<dbReference type="InterPro" id="IPR011335">
    <property type="entry name" value="Restrct_endonuc-II-like"/>
</dbReference>